<dbReference type="Proteomes" id="UP000812287">
    <property type="component" value="Unassembled WGS sequence"/>
</dbReference>
<evidence type="ECO:0000313" key="1">
    <source>
        <dbReference type="EMBL" id="KAG7440953.1"/>
    </source>
</evidence>
<gene>
    <name evidence="1" type="ORF">BT62DRAFT_923663</name>
</gene>
<protein>
    <submittedName>
        <fullName evidence="1">Uncharacterized protein</fullName>
    </submittedName>
</protein>
<dbReference type="EMBL" id="MU250565">
    <property type="protein sequence ID" value="KAG7440953.1"/>
    <property type="molecule type" value="Genomic_DNA"/>
</dbReference>
<evidence type="ECO:0000313" key="2">
    <source>
        <dbReference type="Proteomes" id="UP000812287"/>
    </source>
</evidence>
<dbReference type="RefSeq" id="XP_043034453.1">
    <property type="nucleotide sequence ID" value="XM_043184540.1"/>
</dbReference>
<name>A0A9P7VH60_9AGAR</name>
<organism evidence="1 2">
    <name type="scientific">Guyanagaster necrorhizus</name>
    <dbReference type="NCBI Taxonomy" id="856835"/>
    <lineage>
        <taxon>Eukaryota</taxon>
        <taxon>Fungi</taxon>
        <taxon>Dikarya</taxon>
        <taxon>Basidiomycota</taxon>
        <taxon>Agaricomycotina</taxon>
        <taxon>Agaricomycetes</taxon>
        <taxon>Agaricomycetidae</taxon>
        <taxon>Agaricales</taxon>
        <taxon>Marasmiineae</taxon>
        <taxon>Physalacriaceae</taxon>
        <taxon>Guyanagaster</taxon>
    </lineage>
</organism>
<keyword evidence="2" id="KW-1185">Reference proteome</keyword>
<proteinExistence type="predicted"/>
<comment type="caution">
    <text evidence="1">The sequence shown here is derived from an EMBL/GenBank/DDBJ whole genome shotgun (WGS) entry which is preliminary data.</text>
</comment>
<sequence>MHLRSVGPGDVDMYFNRVVSYWITCQFPRAISHAWMKEEDRADVLTRINGQEWPVPIPKDANLDLIWIEMLNMGTEYEFSNDLIIGGDTGDGAGMEEEVQARMEKELSSLQNMYGNVLGVLSEMQKRVSTNPVDKVAGLTYLLWSSGGIPAYHEMQSEEDAWTALVGVMHRCGRAQLFFYPRPGDGNKGWRLSWRQVMTEVLPSDSVHLEKGVRRTEETDVNGYAGPCIEAGYVRGLAEGSLEGKHRQGDLVIKDHSGERHTFKVVADHQYPILEGLYTLPGNRTFRSNEVEGKYWVAELH</sequence>
<dbReference type="AlphaFoldDB" id="A0A9P7VH60"/>
<reference evidence="1" key="1">
    <citation type="submission" date="2020-11" db="EMBL/GenBank/DDBJ databases">
        <title>Adaptations for nitrogen fixation in a non-lichenized fungal sporocarp promotes dispersal by wood-feeding termites.</title>
        <authorList>
            <consortium name="DOE Joint Genome Institute"/>
            <person name="Koch R.A."/>
            <person name="Yoon G."/>
            <person name="Arayal U."/>
            <person name="Lail K."/>
            <person name="Amirebrahimi M."/>
            <person name="Labutti K."/>
            <person name="Lipzen A."/>
            <person name="Riley R."/>
            <person name="Barry K."/>
            <person name="Henrissat B."/>
            <person name="Grigoriev I.V."/>
            <person name="Herr J.R."/>
            <person name="Aime M.C."/>
        </authorList>
    </citation>
    <scope>NUCLEOTIDE SEQUENCE</scope>
    <source>
        <strain evidence="1">MCA 3950</strain>
    </source>
</reference>
<dbReference type="GeneID" id="66106837"/>
<dbReference type="OrthoDB" id="5418601at2759"/>
<accession>A0A9P7VH60</accession>